<protein>
    <submittedName>
        <fullName evidence="1">Uncharacterized protein</fullName>
    </submittedName>
</protein>
<dbReference type="EMBL" id="AMZH03018006">
    <property type="protein sequence ID" value="RRT42193.1"/>
    <property type="molecule type" value="Genomic_DNA"/>
</dbReference>
<dbReference type="Proteomes" id="UP000287651">
    <property type="component" value="Unassembled WGS sequence"/>
</dbReference>
<evidence type="ECO:0000313" key="2">
    <source>
        <dbReference type="Proteomes" id="UP000287651"/>
    </source>
</evidence>
<gene>
    <name evidence="1" type="ORF">B296_00034440</name>
</gene>
<name>A0A426XRN1_ENSVE</name>
<comment type="caution">
    <text evidence="1">The sequence shown here is derived from an EMBL/GenBank/DDBJ whole genome shotgun (WGS) entry which is preliminary data.</text>
</comment>
<proteinExistence type="predicted"/>
<sequence>MLAMTWVDGRGDRAELFKISMLRSPRPCLRHVERRGKQQDFEFGNISLHFRGVVPLLHKFLAIGSTLT</sequence>
<evidence type="ECO:0000313" key="1">
    <source>
        <dbReference type="EMBL" id="RRT42193.1"/>
    </source>
</evidence>
<dbReference type="AlphaFoldDB" id="A0A426XRN1"/>
<reference evidence="1 2" key="1">
    <citation type="journal article" date="2014" name="Agronomy (Basel)">
        <title>A Draft Genome Sequence for Ensete ventricosum, the Drought-Tolerant Tree Against Hunger.</title>
        <authorList>
            <person name="Harrison J."/>
            <person name="Moore K.A."/>
            <person name="Paszkiewicz K."/>
            <person name="Jones T."/>
            <person name="Grant M."/>
            <person name="Ambacheew D."/>
            <person name="Muzemil S."/>
            <person name="Studholme D.J."/>
        </authorList>
    </citation>
    <scope>NUCLEOTIDE SEQUENCE [LARGE SCALE GENOMIC DNA]</scope>
</reference>
<organism evidence="1 2">
    <name type="scientific">Ensete ventricosum</name>
    <name type="common">Abyssinian banana</name>
    <name type="synonym">Musa ensete</name>
    <dbReference type="NCBI Taxonomy" id="4639"/>
    <lineage>
        <taxon>Eukaryota</taxon>
        <taxon>Viridiplantae</taxon>
        <taxon>Streptophyta</taxon>
        <taxon>Embryophyta</taxon>
        <taxon>Tracheophyta</taxon>
        <taxon>Spermatophyta</taxon>
        <taxon>Magnoliopsida</taxon>
        <taxon>Liliopsida</taxon>
        <taxon>Zingiberales</taxon>
        <taxon>Musaceae</taxon>
        <taxon>Ensete</taxon>
    </lineage>
</organism>
<accession>A0A426XRN1</accession>